<keyword evidence="3" id="KW-1185">Reference proteome</keyword>
<evidence type="ECO:0000313" key="2">
    <source>
        <dbReference type="EMBL" id="MBM6928923.1"/>
    </source>
</evidence>
<dbReference type="InterPro" id="IPR010147">
    <property type="entry name" value="CRISPR-assoc_prot_CasD"/>
</dbReference>
<name>A0ABS2GVN0_9BURK</name>
<dbReference type="Proteomes" id="UP000777002">
    <property type="component" value="Unassembled WGS sequence"/>
</dbReference>
<dbReference type="EMBL" id="JACJKX010000011">
    <property type="protein sequence ID" value="MBM6928923.1"/>
    <property type="molecule type" value="Genomic_DNA"/>
</dbReference>
<reference evidence="2 3" key="1">
    <citation type="journal article" date="2021" name="Sci. Rep.">
        <title>The distribution of antibiotic resistance genes in chicken gut microbiota commensals.</title>
        <authorList>
            <person name="Juricova H."/>
            <person name="Matiasovicova J."/>
            <person name="Kubasova T."/>
            <person name="Cejkova D."/>
            <person name="Rychlik I."/>
        </authorList>
    </citation>
    <scope>NUCLEOTIDE SEQUENCE [LARGE SCALE GENOMIC DNA]</scope>
    <source>
        <strain evidence="2 3">An562</strain>
    </source>
</reference>
<protein>
    <submittedName>
        <fullName evidence="2">Type I-E CRISPR-associated protein Cas5/CasD</fullName>
    </submittedName>
</protein>
<dbReference type="Pfam" id="PF09704">
    <property type="entry name" value="Cas_Cas5d"/>
    <property type="match status" value="1"/>
</dbReference>
<dbReference type="InterPro" id="IPR013422">
    <property type="entry name" value="CRISPR-assoc_prot_Cas5_N"/>
</dbReference>
<dbReference type="InterPro" id="IPR021124">
    <property type="entry name" value="CRISPR-assoc_prot_Cas5"/>
</dbReference>
<dbReference type="Gene3D" id="3.30.70.2660">
    <property type="match status" value="1"/>
</dbReference>
<proteinExistence type="predicted"/>
<accession>A0ABS2GVN0</accession>
<organism evidence="2 3">
    <name type="scientific">Parasutterella secunda</name>
    <dbReference type="NCBI Taxonomy" id="626947"/>
    <lineage>
        <taxon>Bacteria</taxon>
        <taxon>Pseudomonadati</taxon>
        <taxon>Pseudomonadota</taxon>
        <taxon>Betaproteobacteria</taxon>
        <taxon>Burkholderiales</taxon>
        <taxon>Sutterellaceae</taxon>
        <taxon>Parasutterella</taxon>
    </lineage>
</organism>
<comment type="caution">
    <text evidence="2">The sequence shown here is derived from an EMBL/GenBank/DDBJ whole genome shotgun (WGS) entry which is preliminary data.</text>
</comment>
<dbReference type="NCBIfam" id="TIGR01868">
    <property type="entry name" value="casD_Cas5e"/>
    <property type="match status" value="1"/>
</dbReference>
<sequence>MNNAYLLLWLEGPFQSWGNDSRYGRRDTLKFPTKSALCGMVCASMGARGEQKKFLNELANTEITVFAYSSKKRNISLLQDFQTVGNGYDSNDPFESLLVPKTALGKSPNGTGSKITYRYYLQDASYAVVWELPEELAQEIAQRIVDPIYFVSLGRKNCIPSEWIYQGVFTNKEEAFTQAQNIAEHKQKICTKTILEGAFPDQGEVIALHDIPKQFGEFKKYSDRFVTIVEPEQ</sequence>
<evidence type="ECO:0000313" key="3">
    <source>
        <dbReference type="Proteomes" id="UP000777002"/>
    </source>
</evidence>
<evidence type="ECO:0000256" key="1">
    <source>
        <dbReference type="ARBA" id="ARBA00023118"/>
    </source>
</evidence>
<dbReference type="RefSeq" id="WP_205050512.1">
    <property type="nucleotide sequence ID" value="NZ_JACJKX010000011.1"/>
</dbReference>
<dbReference type="NCBIfam" id="TIGR02593">
    <property type="entry name" value="CRISPR_cas5"/>
    <property type="match status" value="1"/>
</dbReference>
<keyword evidence="1" id="KW-0051">Antiviral defense</keyword>
<dbReference type="CDD" id="cd09756">
    <property type="entry name" value="Cas5_I-E"/>
    <property type="match status" value="1"/>
</dbReference>
<gene>
    <name evidence="2" type="primary">cas5e</name>
    <name evidence="2" type="ORF">H5985_06545</name>
</gene>